<evidence type="ECO:0000313" key="1">
    <source>
        <dbReference type="EMBL" id="ADG06076.1"/>
    </source>
</evidence>
<evidence type="ECO:0000313" key="2">
    <source>
        <dbReference type="Proteomes" id="UP000002368"/>
    </source>
</evidence>
<proteinExistence type="predicted"/>
<dbReference type="HOGENOM" id="CLU_2825498_0_0_9"/>
<dbReference type="KEGG" id="bts:Btus_1359"/>
<reference evidence="1 2" key="1">
    <citation type="journal article" date="2011" name="Stand. Genomic Sci.">
        <title>Complete genome sequence of the thermophilic, hydrogen-oxidizing Bacillus tusciae type strain (T2) and reclassification in the new genus, Kyrpidia gen. nov. as Kyrpidia tusciae comb. nov. and emendation of the family Alicyclobacillaceae da Costa and Rainey, 2010.</title>
        <authorList>
            <person name="Klenk H.P."/>
            <person name="Lapidus A."/>
            <person name="Chertkov O."/>
            <person name="Copeland A."/>
            <person name="Del Rio T.G."/>
            <person name="Nolan M."/>
            <person name="Lucas S."/>
            <person name="Chen F."/>
            <person name="Tice H."/>
            <person name="Cheng J.F."/>
            <person name="Han C."/>
            <person name="Bruce D."/>
            <person name="Goodwin L."/>
            <person name="Pitluck S."/>
            <person name="Pati A."/>
            <person name="Ivanova N."/>
            <person name="Mavromatis K."/>
            <person name="Daum C."/>
            <person name="Chen A."/>
            <person name="Palaniappan K."/>
            <person name="Chang Y.J."/>
            <person name="Land M."/>
            <person name="Hauser L."/>
            <person name="Jeffries C.D."/>
            <person name="Detter J.C."/>
            <person name="Rohde M."/>
            <person name="Abt B."/>
            <person name="Pukall R."/>
            <person name="Goker M."/>
            <person name="Bristow J."/>
            <person name="Markowitz V."/>
            <person name="Hugenholtz P."/>
            <person name="Eisen J.A."/>
        </authorList>
    </citation>
    <scope>NUCLEOTIDE SEQUENCE [LARGE SCALE GENOMIC DNA]</scope>
    <source>
        <strain evidence="1 2">DSM 2912</strain>
    </source>
</reference>
<name>D5WY17_KYRT2</name>
<dbReference type="EMBL" id="CP002017">
    <property type="protein sequence ID" value="ADG06076.1"/>
    <property type="molecule type" value="Genomic_DNA"/>
</dbReference>
<organism evidence="1 2">
    <name type="scientific">Kyrpidia tusciae (strain DSM 2912 / NBRC 15312 / T2)</name>
    <name type="common">Bacillus tusciae</name>
    <dbReference type="NCBI Taxonomy" id="562970"/>
    <lineage>
        <taxon>Bacteria</taxon>
        <taxon>Bacillati</taxon>
        <taxon>Bacillota</taxon>
        <taxon>Bacilli</taxon>
        <taxon>Bacillales</taxon>
        <taxon>Alicyclobacillaceae</taxon>
        <taxon>Kyrpidia</taxon>
    </lineage>
</organism>
<keyword evidence="2" id="KW-1185">Reference proteome</keyword>
<dbReference type="AlphaFoldDB" id="D5WY17"/>
<sequence>MRVAERAPADGAIRCATGKMWVMGDGPLHAREGCFVCAGNEGAGAFTKIFRTGGAAFGAIGGGARL</sequence>
<gene>
    <name evidence="1" type="ordered locus">Btus_1359</name>
</gene>
<accession>D5WY17</accession>
<protein>
    <submittedName>
        <fullName evidence="1">SGPP2 sphingosine-1-phosphate phosphatase 2</fullName>
    </submittedName>
</protein>
<dbReference type="Proteomes" id="UP000002368">
    <property type="component" value="Chromosome"/>
</dbReference>